<evidence type="ECO:0000313" key="2">
    <source>
        <dbReference type="Proteomes" id="UP001060215"/>
    </source>
</evidence>
<dbReference type="Proteomes" id="UP001060215">
    <property type="component" value="Chromosome 1"/>
</dbReference>
<gene>
    <name evidence="1" type="ORF">LOK49_LG01G03507</name>
</gene>
<dbReference type="EMBL" id="CM045758">
    <property type="protein sequence ID" value="KAI8029161.1"/>
    <property type="molecule type" value="Genomic_DNA"/>
</dbReference>
<comment type="caution">
    <text evidence="1">The sequence shown here is derived from an EMBL/GenBank/DDBJ whole genome shotgun (WGS) entry which is preliminary data.</text>
</comment>
<keyword evidence="2" id="KW-1185">Reference proteome</keyword>
<reference evidence="1 2" key="1">
    <citation type="journal article" date="2022" name="Plant J.">
        <title>Chromosome-level genome of Camellia lanceoleosa provides a valuable resource for understanding genome evolution and self-incompatibility.</title>
        <authorList>
            <person name="Gong W."/>
            <person name="Xiao S."/>
            <person name="Wang L."/>
            <person name="Liao Z."/>
            <person name="Chang Y."/>
            <person name="Mo W."/>
            <person name="Hu G."/>
            <person name="Li W."/>
            <person name="Zhao G."/>
            <person name="Zhu H."/>
            <person name="Hu X."/>
            <person name="Ji K."/>
            <person name="Xiang X."/>
            <person name="Song Q."/>
            <person name="Yuan D."/>
            <person name="Jin S."/>
            <person name="Zhang L."/>
        </authorList>
    </citation>
    <scope>NUCLEOTIDE SEQUENCE [LARGE SCALE GENOMIC DNA]</scope>
    <source>
        <strain evidence="1">SQ_2022a</strain>
    </source>
</reference>
<protein>
    <submittedName>
        <fullName evidence="1">Uncharacterized protein</fullName>
    </submittedName>
</protein>
<evidence type="ECO:0000313" key="1">
    <source>
        <dbReference type="EMBL" id="KAI8029161.1"/>
    </source>
</evidence>
<name>A0ACC0IUN1_9ERIC</name>
<accession>A0ACC0IUN1</accession>
<proteinExistence type="predicted"/>
<sequence>MAGANGSSLLQTFQQKQTLDCLFTSLDPKSLILSQFGNDQKPNLLQLTTESFVMERGPRYKAYAELRESNLRKKNIGQQQQQQQQTKEHESNLSPPKKQVKIQGNFPATPPNKRRGSSVVAQSVPDFSAALRKENRKPASMLPPLMEKSLTPPAAKNSKLYGLKSGGGSKSANLGDKRNGGLMGRKSYASMEELKGLSSAAANAINGENRGGRGGRGVAKTVLGYRQY</sequence>
<organism evidence="1 2">
    <name type="scientific">Camellia lanceoleosa</name>
    <dbReference type="NCBI Taxonomy" id="1840588"/>
    <lineage>
        <taxon>Eukaryota</taxon>
        <taxon>Viridiplantae</taxon>
        <taxon>Streptophyta</taxon>
        <taxon>Embryophyta</taxon>
        <taxon>Tracheophyta</taxon>
        <taxon>Spermatophyta</taxon>
        <taxon>Magnoliopsida</taxon>
        <taxon>eudicotyledons</taxon>
        <taxon>Gunneridae</taxon>
        <taxon>Pentapetalae</taxon>
        <taxon>asterids</taxon>
        <taxon>Ericales</taxon>
        <taxon>Theaceae</taxon>
        <taxon>Camellia</taxon>
    </lineage>
</organism>